<evidence type="ECO:0000256" key="1">
    <source>
        <dbReference type="SAM" id="MobiDB-lite"/>
    </source>
</evidence>
<name>A0A9E7I0P5_9LILI</name>
<organism evidence="2 3">
    <name type="scientific">Musa troglodytarum</name>
    <name type="common">fe'i banana</name>
    <dbReference type="NCBI Taxonomy" id="320322"/>
    <lineage>
        <taxon>Eukaryota</taxon>
        <taxon>Viridiplantae</taxon>
        <taxon>Streptophyta</taxon>
        <taxon>Embryophyta</taxon>
        <taxon>Tracheophyta</taxon>
        <taxon>Spermatophyta</taxon>
        <taxon>Magnoliopsida</taxon>
        <taxon>Liliopsida</taxon>
        <taxon>Zingiberales</taxon>
        <taxon>Musaceae</taxon>
        <taxon>Musa</taxon>
    </lineage>
</organism>
<gene>
    <name evidence="2" type="ORF">MUK42_06710</name>
</gene>
<dbReference type="Proteomes" id="UP001055439">
    <property type="component" value="Chromosome 8"/>
</dbReference>
<dbReference type="EMBL" id="CP097510">
    <property type="protein sequence ID" value="URE39387.1"/>
    <property type="molecule type" value="Genomic_DNA"/>
</dbReference>
<proteinExistence type="predicted"/>
<protein>
    <submittedName>
        <fullName evidence="2">Uncharacterized protein</fullName>
    </submittedName>
</protein>
<evidence type="ECO:0000313" key="3">
    <source>
        <dbReference type="Proteomes" id="UP001055439"/>
    </source>
</evidence>
<sequence>MRGERGEKTDELGTKKFDAFLTLHTTKARPFKSPPTHSFKPNPTPLTAVKLVKPNPSLLISLNWILCNHIDHELLPADHNAIPSSSPKHLKNTQSNIRIHAQSMATSELLHAQHIKGILVKQVDGPMVSNVGPGWLLWLNPRPDNVPLRAVGRRRKKSCFCRIDRVFVTGSSAPEFSCTGAALFYYRWLSSSSRSPPLTPSSAVAATSVRPSLSPSSGDAELRRSTMMHCRLGDCRASNEPDASCLG</sequence>
<evidence type="ECO:0000313" key="2">
    <source>
        <dbReference type="EMBL" id="URE39387.1"/>
    </source>
</evidence>
<feature type="compositionally biased region" description="Low complexity" evidence="1">
    <location>
        <begin position="193"/>
        <end position="202"/>
    </location>
</feature>
<accession>A0A9E7I0P5</accession>
<dbReference type="AlphaFoldDB" id="A0A9E7I0P5"/>
<keyword evidence="3" id="KW-1185">Reference proteome</keyword>
<reference evidence="2" key="1">
    <citation type="submission" date="2022-05" db="EMBL/GenBank/DDBJ databases">
        <title>The Musa troglodytarum L. genome provides insights into the mechanism of non-climacteric behaviour and enrichment of carotenoids.</title>
        <authorList>
            <person name="Wang J."/>
        </authorList>
    </citation>
    <scope>NUCLEOTIDE SEQUENCE</scope>
    <source>
        <tissue evidence="2">Leaf</tissue>
    </source>
</reference>
<feature type="region of interest" description="Disordered" evidence="1">
    <location>
        <begin position="193"/>
        <end position="221"/>
    </location>
</feature>